<evidence type="ECO:0000256" key="13">
    <source>
        <dbReference type="ARBA" id="ARBA00049494"/>
    </source>
</evidence>
<gene>
    <name evidence="16" type="primary">ribF</name>
    <name evidence="16" type="ORF">Mrose_00089</name>
</gene>
<evidence type="ECO:0000256" key="5">
    <source>
        <dbReference type="ARBA" id="ARBA00022679"/>
    </source>
</evidence>
<evidence type="ECO:0000256" key="1">
    <source>
        <dbReference type="ARBA" id="ARBA00004726"/>
    </source>
</evidence>
<dbReference type="OrthoDB" id="9803667at2"/>
<evidence type="ECO:0000256" key="2">
    <source>
        <dbReference type="ARBA" id="ARBA00005201"/>
    </source>
</evidence>
<dbReference type="GO" id="GO:0009231">
    <property type="term" value="P:riboflavin biosynthetic process"/>
    <property type="evidence" value="ECO:0007669"/>
    <property type="project" value="InterPro"/>
</dbReference>
<dbReference type="UniPathway" id="UPA00276">
    <property type="reaction ID" value="UER00406"/>
</dbReference>
<proteinExistence type="inferred from homology"/>
<comment type="pathway">
    <text evidence="1 14">Cofactor biosynthesis; FAD biosynthesis; FAD from FMN: step 1/1.</text>
</comment>
<evidence type="ECO:0000256" key="3">
    <source>
        <dbReference type="ARBA" id="ARBA00022630"/>
    </source>
</evidence>
<keyword evidence="3 14" id="KW-0285">Flavoprotein</keyword>
<dbReference type="InterPro" id="IPR004821">
    <property type="entry name" value="Cyt_trans-like"/>
</dbReference>
<dbReference type="GO" id="GO:0009398">
    <property type="term" value="P:FMN biosynthetic process"/>
    <property type="evidence" value="ECO:0007669"/>
    <property type="project" value="UniProtKB-UniRule"/>
</dbReference>
<evidence type="ECO:0000256" key="6">
    <source>
        <dbReference type="ARBA" id="ARBA00022695"/>
    </source>
</evidence>
<dbReference type="Gene3D" id="3.40.50.620">
    <property type="entry name" value="HUPs"/>
    <property type="match status" value="1"/>
</dbReference>
<feature type="domain" description="Riboflavin kinase" evidence="15">
    <location>
        <begin position="181"/>
        <end position="304"/>
    </location>
</feature>
<dbReference type="NCBIfam" id="TIGR00125">
    <property type="entry name" value="cyt_tran_rel"/>
    <property type="match status" value="1"/>
</dbReference>
<keyword evidence="11" id="KW-0511">Multifunctional enzyme</keyword>
<dbReference type="FunFam" id="2.40.30.30:FF:000003">
    <property type="entry name" value="Riboflavin biosynthesis protein"/>
    <property type="match status" value="1"/>
</dbReference>
<evidence type="ECO:0000256" key="9">
    <source>
        <dbReference type="ARBA" id="ARBA00022827"/>
    </source>
</evidence>
<dbReference type="GO" id="GO:0005524">
    <property type="term" value="F:ATP binding"/>
    <property type="evidence" value="ECO:0007669"/>
    <property type="project" value="UniProtKB-UniRule"/>
</dbReference>
<evidence type="ECO:0000256" key="12">
    <source>
        <dbReference type="ARBA" id="ARBA00047880"/>
    </source>
</evidence>
<evidence type="ECO:0000313" key="17">
    <source>
        <dbReference type="Proteomes" id="UP000265341"/>
    </source>
</evidence>
<dbReference type="EC" id="2.7.1.26" evidence="14"/>
<keyword evidence="17" id="KW-1185">Reference proteome</keyword>
<evidence type="ECO:0000256" key="14">
    <source>
        <dbReference type="PIRNR" id="PIRNR004491"/>
    </source>
</evidence>
<keyword evidence="4 14" id="KW-0288">FMN</keyword>
<dbReference type="GO" id="GO:0008531">
    <property type="term" value="F:riboflavin kinase activity"/>
    <property type="evidence" value="ECO:0007669"/>
    <property type="project" value="UniProtKB-UniRule"/>
</dbReference>
<reference evidence="16 17" key="1">
    <citation type="submission" date="2018-08" db="EMBL/GenBank/DDBJ databases">
        <title>Meiothermus roseus NBRC 110900 genome sequencing project.</title>
        <authorList>
            <person name="Da Costa M.S."/>
            <person name="Albuquerque L."/>
            <person name="Raposo P."/>
            <person name="Froufe H.J.C."/>
            <person name="Barroso C.S."/>
            <person name="Egas C."/>
        </authorList>
    </citation>
    <scope>NUCLEOTIDE SEQUENCE [LARGE SCALE GENOMIC DNA]</scope>
    <source>
        <strain evidence="16 17">NBRC 110900</strain>
    </source>
</reference>
<comment type="catalytic activity">
    <reaction evidence="13 14">
        <text>FMN + ATP + H(+) = FAD + diphosphate</text>
        <dbReference type="Rhea" id="RHEA:17237"/>
        <dbReference type="ChEBI" id="CHEBI:15378"/>
        <dbReference type="ChEBI" id="CHEBI:30616"/>
        <dbReference type="ChEBI" id="CHEBI:33019"/>
        <dbReference type="ChEBI" id="CHEBI:57692"/>
        <dbReference type="ChEBI" id="CHEBI:58210"/>
        <dbReference type="EC" id="2.7.7.2"/>
    </reaction>
</comment>
<dbReference type="NCBIfam" id="TIGR00083">
    <property type="entry name" value="ribF"/>
    <property type="match status" value="1"/>
</dbReference>
<name>A0A399EZ85_9DEIN</name>
<keyword evidence="6 14" id="KW-0548">Nucleotidyltransferase</keyword>
<keyword evidence="8 14" id="KW-0418">Kinase</keyword>
<dbReference type="InterPro" id="IPR015865">
    <property type="entry name" value="Riboflavin_kinase_bac/euk"/>
</dbReference>
<dbReference type="PANTHER" id="PTHR22749:SF6">
    <property type="entry name" value="RIBOFLAVIN KINASE"/>
    <property type="match status" value="1"/>
</dbReference>
<comment type="similarity">
    <text evidence="14">Belongs to the ribF family.</text>
</comment>
<dbReference type="InterPro" id="IPR014729">
    <property type="entry name" value="Rossmann-like_a/b/a_fold"/>
</dbReference>
<evidence type="ECO:0000313" key="16">
    <source>
        <dbReference type="EMBL" id="RIH89864.1"/>
    </source>
</evidence>
<evidence type="ECO:0000256" key="11">
    <source>
        <dbReference type="ARBA" id="ARBA00023268"/>
    </source>
</evidence>
<dbReference type="InterPro" id="IPR023468">
    <property type="entry name" value="Riboflavin_kinase"/>
</dbReference>
<dbReference type="SMART" id="SM00904">
    <property type="entry name" value="Flavokinase"/>
    <property type="match status" value="1"/>
</dbReference>
<dbReference type="Pfam" id="PF06574">
    <property type="entry name" value="FAD_syn"/>
    <property type="match status" value="1"/>
</dbReference>
<comment type="pathway">
    <text evidence="2 14">Cofactor biosynthesis; FMN biosynthesis; FMN from riboflavin (ATP route): step 1/1.</text>
</comment>
<dbReference type="EMBL" id="QWLA01000001">
    <property type="protein sequence ID" value="RIH89864.1"/>
    <property type="molecule type" value="Genomic_DNA"/>
</dbReference>
<dbReference type="SUPFAM" id="SSF52374">
    <property type="entry name" value="Nucleotidylyl transferase"/>
    <property type="match status" value="1"/>
</dbReference>
<evidence type="ECO:0000256" key="7">
    <source>
        <dbReference type="ARBA" id="ARBA00022741"/>
    </source>
</evidence>
<dbReference type="RefSeq" id="WP_119275462.1">
    <property type="nucleotide sequence ID" value="NZ_QWLA01000001.1"/>
</dbReference>
<evidence type="ECO:0000256" key="4">
    <source>
        <dbReference type="ARBA" id="ARBA00022643"/>
    </source>
</evidence>
<dbReference type="InterPro" id="IPR023465">
    <property type="entry name" value="Riboflavin_kinase_dom_sf"/>
</dbReference>
<dbReference type="InterPro" id="IPR002606">
    <property type="entry name" value="Riboflavin_kinase_bac"/>
</dbReference>
<organism evidence="16 17">
    <name type="scientific">Calidithermus roseus</name>
    <dbReference type="NCBI Taxonomy" id="1644118"/>
    <lineage>
        <taxon>Bacteria</taxon>
        <taxon>Thermotogati</taxon>
        <taxon>Deinococcota</taxon>
        <taxon>Deinococci</taxon>
        <taxon>Thermales</taxon>
        <taxon>Thermaceae</taxon>
        <taxon>Calidithermus</taxon>
    </lineage>
</organism>
<dbReference type="Pfam" id="PF01687">
    <property type="entry name" value="Flavokinase"/>
    <property type="match status" value="1"/>
</dbReference>
<evidence type="ECO:0000256" key="10">
    <source>
        <dbReference type="ARBA" id="ARBA00022840"/>
    </source>
</evidence>
<dbReference type="Gene3D" id="2.40.30.30">
    <property type="entry name" value="Riboflavin kinase-like"/>
    <property type="match status" value="1"/>
</dbReference>
<dbReference type="AlphaFoldDB" id="A0A399EZ85"/>
<dbReference type="CDD" id="cd02064">
    <property type="entry name" value="FAD_synthetase_N"/>
    <property type="match status" value="1"/>
</dbReference>
<keyword evidence="10 14" id="KW-0067">ATP-binding</keyword>
<evidence type="ECO:0000259" key="15">
    <source>
        <dbReference type="SMART" id="SM00904"/>
    </source>
</evidence>
<dbReference type="EC" id="2.7.7.2" evidence="14"/>
<keyword evidence="9 14" id="KW-0274">FAD</keyword>
<protein>
    <recommendedName>
        <fullName evidence="14">Riboflavin biosynthesis protein</fullName>
    </recommendedName>
    <domain>
        <recommendedName>
            <fullName evidence="14">Riboflavin kinase</fullName>
            <ecNumber evidence="14">2.7.1.26</ecNumber>
        </recommendedName>
        <alternativeName>
            <fullName evidence="14">Flavokinase</fullName>
        </alternativeName>
    </domain>
    <domain>
        <recommendedName>
            <fullName evidence="14">FMN adenylyltransferase</fullName>
            <ecNumber evidence="14">2.7.7.2</ecNumber>
        </recommendedName>
        <alternativeName>
            <fullName evidence="14">FAD pyrophosphorylase</fullName>
        </alternativeName>
        <alternativeName>
            <fullName evidence="14">FAD synthase</fullName>
        </alternativeName>
    </domain>
</protein>
<dbReference type="UniPathway" id="UPA00277">
    <property type="reaction ID" value="UER00407"/>
</dbReference>
<comment type="caution">
    <text evidence="16">The sequence shown here is derived from an EMBL/GenBank/DDBJ whole genome shotgun (WGS) entry which is preliminary data.</text>
</comment>
<dbReference type="InterPro" id="IPR015864">
    <property type="entry name" value="FAD_synthase"/>
</dbReference>
<comment type="catalytic activity">
    <reaction evidence="12 14">
        <text>riboflavin + ATP = FMN + ADP + H(+)</text>
        <dbReference type="Rhea" id="RHEA:14357"/>
        <dbReference type="ChEBI" id="CHEBI:15378"/>
        <dbReference type="ChEBI" id="CHEBI:30616"/>
        <dbReference type="ChEBI" id="CHEBI:57986"/>
        <dbReference type="ChEBI" id="CHEBI:58210"/>
        <dbReference type="ChEBI" id="CHEBI:456216"/>
        <dbReference type="EC" id="2.7.1.26"/>
    </reaction>
</comment>
<dbReference type="PIRSF" id="PIRSF004491">
    <property type="entry name" value="FAD_Synth"/>
    <property type="match status" value="1"/>
</dbReference>
<keyword evidence="7 14" id="KW-0547">Nucleotide-binding</keyword>
<evidence type="ECO:0000256" key="8">
    <source>
        <dbReference type="ARBA" id="ARBA00022777"/>
    </source>
</evidence>
<dbReference type="Proteomes" id="UP000265341">
    <property type="component" value="Unassembled WGS sequence"/>
</dbReference>
<sequence>MLLINDPQDAPPGPKVVAVGSFDGLHLGHQHLLRQALQDAHAHHMPLLVYTFDPPSKVFMKGEGFLTDLSEKTELLRGLGVEIALIVPFNEEFARRDKSEFLGDLRGLEARLIYVGEDFRFGRGRAGGLEDLASVAPIRVLPLLELPRDIALRPDLANGPVKSSRIRELLKAGDVEGARGLLGRPYSARGIVVEGDHLGRTLGFPTANLQVSAMKVLPLGVYAVRVRTHEGEYGAVANVGHRPTLGGRVLRFEVHLFDFEGDLYGQELTVEFMHKIRDEMKFGSLDELKAQIARDAQAARAALDLT</sequence>
<keyword evidence="5 14" id="KW-0808">Transferase</keyword>
<dbReference type="GO" id="GO:0003919">
    <property type="term" value="F:FMN adenylyltransferase activity"/>
    <property type="evidence" value="ECO:0007669"/>
    <property type="project" value="UniProtKB-UniRule"/>
</dbReference>
<dbReference type="SUPFAM" id="SSF82114">
    <property type="entry name" value="Riboflavin kinase-like"/>
    <property type="match status" value="1"/>
</dbReference>
<accession>A0A399EZ85</accession>
<dbReference type="PANTHER" id="PTHR22749">
    <property type="entry name" value="RIBOFLAVIN KINASE/FMN ADENYLYLTRANSFERASE"/>
    <property type="match status" value="1"/>
</dbReference>
<dbReference type="GO" id="GO:0006747">
    <property type="term" value="P:FAD biosynthetic process"/>
    <property type="evidence" value="ECO:0007669"/>
    <property type="project" value="UniProtKB-UniRule"/>
</dbReference>